<gene>
    <name evidence="2" type="ORF">BDV26DRAFT_196775</name>
</gene>
<sequence length="109" mass="12694">MHLILHFAYFLRYHYYSLDSILCIIFSSCFFVVFIYLFFFLGYHVSIPLYCSPSTSYRVLYINSTFIFPFRPISMGSNLGRVHLTTDVDLIHYVGVAAIGIERIIKSIS</sequence>
<organism evidence="2 3">
    <name type="scientific">Aspergillus bertholletiae</name>
    <dbReference type="NCBI Taxonomy" id="1226010"/>
    <lineage>
        <taxon>Eukaryota</taxon>
        <taxon>Fungi</taxon>
        <taxon>Dikarya</taxon>
        <taxon>Ascomycota</taxon>
        <taxon>Pezizomycotina</taxon>
        <taxon>Eurotiomycetes</taxon>
        <taxon>Eurotiomycetidae</taxon>
        <taxon>Eurotiales</taxon>
        <taxon>Aspergillaceae</taxon>
        <taxon>Aspergillus</taxon>
        <taxon>Aspergillus subgen. Circumdati</taxon>
    </lineage>
</organism>
<dbReference type="AlphaFoldDB" id="A0A5N7BMM4"/>
<keyword evidence="1" id="KW-0472">Membrane</keyword>
<accession>A0A5N7BMM4</accession>
<feature type="transmembrane region" description="Helical" evidence="1">
    <location>
        <begin position="21"/>
        <end position="43"/>
    </location>
</feature>
<proteinExistence type="predicted"/>
<keyword evidence="1" id="KW-0812">Transmembrane</keyword>
<evidence type="ECO:0000313" key="3">
    <source>
        <dbReference type="Proteomes" id="UP000326198"/>
    </source>
</evidence>
<protein>
    <submittedName>
        <fullName evidence="2">Uncharacterized protein</fullName>
    </submittedName>
</protein>
<name>A0A5N7BMM4_9EURO</name>
<keyword evidence="1" id="KW-1133">Transmembrane helix</keyword>
<evidence type="ECO:0000256" key="1">
    <source>
        <dbReference type="SAM" id="Phobius"/>
    </source>
</evidence>
<dbReference type="EMBL" id="ML736158">
    <property type="protein sequence ID" value="KAE8383029.1"/>
    <property type="molecule type" value="Genomic_DNA"/>
</dbReference>
<dbReference type="Proteomes" id="UP000326198">
    <property type="component" value="Unassembled WGS sequence"/>
</dbReference>
<evidence type="ECO:0000313" key="2">
    <source>
        <dbReference type="EMBL" id="KAE8383029.1"/>
    </source>
</evidence>
<reference evidence="2 3" key="1">
    <citation type="submission" date="2019-04" db="EMBL/GenBank/DDBJ databases">
        <title>Friends and foes A comparative genomics studyof 23 Aspergillus species from section Flavi.</title>
        <authorList>
            <consortium name="DOE Joint Genome Institute"/>
            <person name="Kjaerbolling I."/>
            <person name="Vesth T."/>
            <person name="Frisvad J.C."/>
            <person name="Nybo J.L."/>
            <person name="Theobald S."/>
            <person name="Kildgaard S."/>
            <person name="Isbrandt T."/>
            <person name="Kuo A."/>
            <person name="Sato A."/>
            <person name="Lyhne E.K."/>
            <person name="Kogle M.E."/>
            <person name="Wiebenga A."/>
            <person name="Kun R.S."/>
            <person name="Lubbers R.J."/>
            <person name="Makela M.R."/>
            <person name="Barry K."/>
            <person name="Chovatia M."/>
            <person name="Clum A."/>
            <person name="Daum C."/>
            <person name="Haridas S."/>
            <person name="He G."/>
            <person name="LaButti K."/>
            <person name="Lipzen A."/>
            <person name="Mondo S."/>
            <person name="Riley R."/>
            <person name="Salamov A."/>
            <person name="Simmons B.A."/>
            <person name="Magnuson J.K."/>
            <person name="Henrissat B."/>
            <person name="Mortensen U.H."/>
            <person name="Larsen T.O."/>
            <person name="Devries R.P."/>
            <person name="Grigoriev I.V."/>
            <person name="Machida M."/>
            <person name="Baker S.E."/>
            <person name="Andersen M.R."/>
        </authorList>
    </citation>
    <scope>NUCLEOTIDE SEQUENCE [LARGE SCALE GENOMIC DNA]</scope>
    <source>
        <strain evidence="2 3">IBT 29228</strain>
    </source>
</reference>
<keyword evidence="3" id="KW-1185">Reference proteome</keyword>